<name>A0A8K1FWN8_9PASS</name>
<dbReference type="Proteomes" id="UP000796761">
    <property type="component" value="Unassembled WGS sequence"/>
</dbReference>
<sequence>VLPVPPGRPPGLTGTVEVECEEEEEGPAHTGEGTGEGGTQVREGQVKGD</sequence>
<reference evidence="2" key="1">
    <citation type="submission" date="2019-04" db="EMBL/GenBank/DDBJ databases">
        <title>Genome assembly of Zosterops borbonicus 15179.</title>
        <authorList>
            <person name="Leroy T."/>
            <person name="Anselmetti Y."/>
            <person name="Tilak M.-K."/>
            <person name="Nabholz B."/>
        </authorList>
    </citation>
    <scope>NUCLEOTIDE SEQUENCE</scope>
    <source>
        <strain evidence="2">HGM_15179</strain>
        <tissue evidence="2">Muscle</tissue>
    </source>
</reference>
<feature type="non-terminal residue" evidence="2">
    <location>
        <position position="49"/>
    </location>
</feature>
<keyword evidence="3" id="KW-1185">Reference proteome</keyword>
<evidence type="ECO:0000313" key="3">
    <source>
        <dbReference type="Proteomes" id="UP000796761"/>
    </source>
</evidence>
<feature type="region of interest" description="Disordered" evidence="1">
    <location>
        <begin position="19"/>
        <end position="49"/>
    </location>
</feature>
<comment type="caution">
    <text evidence="2">The sequence shown here is derived from an EMBL/GenBank/DDBJ whole genome shotgun (WGS) entry which is preliminary data.</text>
</comment>
<evidence type="ECO:0000313" key="2">
    <source>
        <dbReference type="EMBL" id="TRZ06172.1"/>
    </source>
</evidence>
<proteinExistence type="predicted"/>
<gene>
    <name evidence="2" type="ORF">HGM15179_020935</name>
</gene>
<evidence type="ECO:0000256" key="1">
    <source>
        <dbReference type="SAM" id="MobiDB-lite"/>
    </source>
</evidence>
<dbReference type="AlphaFoldDB" id="A0A8K1FWN8"/>
<protein>
    <submittedName>
        <fullName evidence="2">Uncharacterized protein</fullName>
    </submittedName>
</protein>
<dbReference type="EMBL" id="SWJQ01002800">
    <property type="protein sequence ID" value="TRZ06172.1"/>
    <property type="molecule type" value="Genomic_DNA"/>
</dbReference>
<feature type="non-terminal residue" evidence="2">
    <location>
        <position position="1"/>
    </location>
</feature>
<accession>A0A8K1FWN8</accession>
<organism evidence="2 3">
    <name type="scientific">Zosterops borbonicus</name>
    <dbReference type="NCBI Taxonomy" id="364589"/>
    <lineage>
        <taxon>Eukaryota</taxon>
        <taxon>Metazoa</taxon>
        <taxon>Chordata</taxon>
        <taxon>Craniata</taxon>
        <taxon>Vertebrata</taxon>
        <taxon>Euteleostomi</taxon>
        <taxon>Archelosauria</taxon>
        <taxon>Archosauria</taxon>
        <taxon>Dinosauria</taxon>
        <taxon>Saurischia</taxon>
        <taxon>Theropoda</taxon>
        <taxon>Coelurosauria</taxon>
        <taxon>Aves</taxon>
        <taxon>Neognathae</taxon>
        <taxon>Neoaves</taxon>
        <taxon>Telluraves</taxon>
        <taxon>Australaves</taxon>
        <taxon>Passeriformes</taxon>
        <taxon>Sylvioidea</taxon>
        <taxon>Zosteropidae</taxon>
        <taxon>Zosterops</taxon>
    </lineage>
</organism>